<dbReference type="Proteomes" id="UP000095085">
    <property type="component" value="Unassembled WGS sequence"/>
</dbReference>
<dbReference type="GeneID" id="30996214"/>
<dbReference type="GO" id="GO:0016887">
    <property type="term" value="F:ATP hydrolysis activity"/>
    <property type="evidence" value="ECO:0007669"/>
    <property type="project" value="InterPro"/>
</dbReference>
<keyword evidence="10 12" id="KW-1133">Transmembrane helix</keyword>
<reference evidence="14" key="1">
    <citation type="submission" date="2016-05" db="EMBL/GenBank/DDBJ databases">
        <title>Comparative genomics of biotechnologically important yeasts.</title>
        <authorList>
            <consortium name="DOE Joint Genome Institute"/>
            <person name="Riley R."/>
            <person name="Haridas S."/>
            <person name="Wolfe K.H."/>
            <person name="Lopes M.R."/>
            <person name="Hittinger C.T."/>
            <person name="Goker M."/>
            <person name="Salamov A."/>
            <person name="Wisecaver J."/>
            <person name="Long T.M."/>
            <person name="Aerts A.L."/>
            <person name="Barry K."/>
            <person name="Choi C."/>
            <person name="Clum A."/>
            <person name="Coughlan A.Y."/>
            <person name="Deshpande S."/>
            <person name="Douglass A.P."/>
            <person name="Hanson S.J."/>
            <person name="Klenk H.-P."/>
            <person name="Labutti K."/>
            <person name="Lapidus A."/>
            <person name="Lindquist E."/>
            <person name="Lipzen A."/>
            <person name="Meier-Kolthoff J.P."/>
            <person name="Ohm R.A."/>
            <person name="Otillar R.P."/>
            <person name="Pangilinan J."/>
            <person name="Peng Y."/>
            <person name="Rokas A."/>
            <person name="Rosa C.A."/>
            <person name="Scheuner C."/>
            <person name="Sibirny A.A."/>
            <person name="Slot J.C."/>
            <person name="Stielow J.B."/>
            <person name="Sun H."/>
            <person name="Kurtzman C.P."/>
            <person name="Blackwell M."/>
            <person name="Grigoriev I.V."/>
            <person name="Jeffries T.W."/>
        </authorList>
    </citation>
    <scope>NUCLEOTIDE SEQUENCE [LARGE SCALE GENOMIC DNA]</scope>
    <source>
        <strain evidence="14">NRRL Y-1933</strain>
    </source>
</reference>
<feature type="transmembrane region" description="Helical" evidence="12">
    <location>
        <begin position="733"/>
        <end position="750"/>
    </location>
</feature>
<keyword evidence="14" id="KW-1185">Reference proteome</keyword>
<dbReference type="SFLD" id="SFLDF00027">
    <property type="entry name" value="p-type_atpase"/>
    <property type="match status" value="1"/>
</dbReference>
<keyword evidence="4 12" id="KW-0812">Transmembrane</keyword>
<dbReference type="GO" id="GO:0030026">
    <property type="term" value="P:intracellular manganese ion homeostasis"/>
    <property type="evidence" value="ECO:0007669"/>
    <property type="project" value="EnsemblFungi"/>
</dbReference>
<dbReference type="PRINTS" id="PR00119">
    <property type="entry name" value="CATATPASE"/>
</dbReference>
<dbReference type="InterPro" id="IPR044492">
    <property type="entry name" value="P_typ_ATPase_HD_dom"/>
</dbReference>
<keyword evidence="9" id="KW-1278">Translocase</keyword>
<evidence type="ECO:0000256" key="4">
    <source>
        <dbReference type="ARBA" id="ARBA00022692"/>
    </source>
</evidence>
<dbReference type="GO" id="GO:1903135">
    <property type="term" value="F:cupric ion binding"/>
    <property type="evidence" value="ECO:0007669"/>
    <property type="project" value="EnsemblFungi"/>
</dbReference>
<dbReference type="InterPro" id="IPR018303">
    <property type="entry name" value="ATPase_P-typ_P_site"/>
</dbReference>
<feature type="transmembrane region" description="Helical" evidence="12">
    <location>
        <begin position="695"/>
        <end position="713"/>
    </location>
</feature>
<evidence type="ECO:0000256" key="5">
    <source>
        <dbReference type="ARBA" id="ARBA00022723"/>
    </source>
</evidence>
<dbReference type="STRING" id="984485.A0A1E4RG78"/>
<dbReference type="GO" id="GO:0140358">
    <property type="term" value="F:P-type transmembrane transporter activity"/>
    <property type="evidence" value="ECO:0007669"/>
    <property type="project" value="InterPro"/>
</dbReference>
<evidence type="ECO:0000256" key="9">
    <source>
        <dbReference type="ARBA" id="ARBA00022967"/>
    </source>
</evidence>
<dbReference type="PANTHER" id="PTHR45630:SF8">
    <property type="entry name" value="CATION-TRANSPORTING ATPASE"/>
    <property type="match status" value="1"/>
</dbReference>
<evidence type="ECO:0000256" key="8">
    <source>
        <dbReference type="ARBA" id="ARBA00022842"/>
    </source>
</evidence>
<dbReference type="AlphaFoldDB" id="A0A1E4RG78"/>
<dbReference type="InterPro" id="IPR023214">
    <property type="entry name" value="HAD_sf"/>
</dbReference>
<evidence type="ECO:0000256" key="2">
    <source>
        <dbReference type="ARBA" id="ARBA00006000"/>
    </source>
</evidence>
<evidence type="ECO:0000256" key="3">
    <source>
        <dbReference type="ARBA" id="ARBA00022553"/>
    </source>
</evidence>
<dbReference type="InterPro" id="IPR006544">
    <property type="entry name" value="P-type_TPase_V"/>
</dbReference>
<keyword evidence="3" id="KW-0597">Phosphoprotein</keyword>
<dbReference type="Gene3D" id="1.20.1110.10">
    <property type="entry name" value="Calcium-transporting ATPase, transmembrane domain"/>
    <property type="match status" value="1"/>
</dbReference>
<proteinExistence type="inferred from homology"/>
<dbReference type="GO" id="GO:0030145">
    <property type="term" value="F:manganese ion binding"/>
    <property type="evidence" value="ECO:0007669"/>
    <property type="project" value="EnsemblFungi"/>
</dbReference>
<dbReference type="InterPro" id="IPR023299">
    <property type="entry name" value="ATPase_P-typ_cyto_dom_N"/>
</dbReference>
<keyword evidence="5" id="KW-0479">Metal-binding</keyword>
<evidence type="ECO:0000256" key="10">
    <source>
        <dbReference type="ARBA" id="ARBA00022989"/>
    </source>
</evidence>
<keyword evidence="7" id="KW-0067">ATP-binding</keyword>
<feature type="transmembrane region" description="Helical" evidence="12">
    <location>
        <begin position="665"/>
        <end position="683"/>
    </location>
</feature>
<dbReference type="SUPFAM" id="SSF81660">
    <property type="entry name" value="Metal cation-transporting ATPase, ATP-binding domain N"/>
    <property type="match status" value="1"/>
</dbReference>
<dbReference type="FunFam" id="1.20.1110.10:FF:000032">
    <property type="entry name" value="Cation-transporting ATPase"/>
    <property type="match status" value="1"/>
</dbReference>
<dbReference type="SUPFAM" id="SSF56784">
    <property type="entry name" value="HAD-like"/>
    <property type="match status" value="1"/>
</dbReference>
<accession>A0A1E4RG78</accession>
<evidence type="ECO:0000256" key="7">
    <source>
        <dbReference type="ARBA" id="ARBA00022840"/>
    </source>
</evidence>
<dbReference type="InterPro" id="IPR001757">
    <property type="entry name" value="P_typ_ATPase"/>
</dbReference>
<dbReference type="Pfam" id="PF13246">
    <property type="entry name" value="Cation_ATPase"/>
    <property type="match status" value="1"/>
</dbReference>
<sequence length="791" mass="90571">MVLKIGFNTTKGSLIRSMLFPKPTGFKFYEDSFKYIGFMTFIAFIGFIYSTYNFIQLGIDKSIMVLRALDIITIVVPPALPATLTIGTTFAINRLKNFHSIFCIAPTRVNIGGKLDVICFDKTGTLTEDGLDVLGVHVTKNAHGRKQIIFEELKNEVSELRHRGDESFSKLMNFGFGLTHGNEKTFNSSEELVIGMAVCHSLRLIDDELLGDPLDVKMFEYLNWKLEDHDGMKVYPGDSVLNEAIRIIKEYEFISSLRRMSVMVEKADGTKNIFTKGAPEVMIDICRPETIPLDYEEVLHEYTKRGYRVIALGSKELEEDDGSRDQMEKELQFNGFIIFENKLKESTKPTLEELNQAQIRTIMCTGDNVLTAISVGIESGIISKDIDIYVPRYDPEDNDTNLVWEGYQDNQLKLDSYTLKPYFDNIREEVKEYRIAITGDIFKYILIDLIQQDGRFESLKEKILMKCDIFARMSPDEKHELVEQLQKIDYTVGFVGDGANDCGALKAADVGVSLSEAEASVAAPFTSRIFEIKCILDIIKEGRSSLVTSFSCFKYMSLYLAIQFITVSILYKRGTNLGDFQFLYIDLFLILPLAIFMSWLKPFDKIIIKRPSANLVSAKILIPLVLQIIVILVFQIIIWKLVQFQQWYIKPIPAGDDDVKSSDNTVLFLYTNFQYILIAIVLSRGPPYRQPIYENWPFLLNLIITTLISSLLFKIDENLWLGDFMQLTNMSSTMYSTIIVLSLINLVVMIKGEESWFTQIAAYYKSLLHRRRQSKKRFKNLLIDFEKLEVV</sequence>
<dbReference type="GO" id="GO:0008270">
    <property type="term" value="F:zinc ion binding"/>
    <property type="evidence" value="ECO:0007669"/>
    <property type="project" value="EnsemblFungi"/>
</dbReference>
<evidence type="ECO:0000256" key="12">
    <source>
        <dbReference type="SAM" id="Phobius"/>
    </source>
</evidence>
<comment type="subcellular location">
    <subcellularLocation>
        <location evidence="1">Membrane</location>
        <topology evidence="1">Multi-pass membrane protein</topology>
    </subcellularLocation>
</comment>
<evidence type="ECO:0000256" key="11">
    <source>
        <dbReference type="ARBA" id="ARBA00023136"/>
    </source>
</evidence>
<dbReference type="RefSeq" id="XP_020075288.1">
    <property type="nucleotide sequence ID" value="XM_020221665.1"/>
</dbReference>
<dbReference type="SUPFAM" id="SSF81665">
    <property type="entry name" value="Calcium ATPase, transmembrane domain M"/>
    <property type="match status" value="1"/>
</dbReference>
<evidence type="ECO:0000313" key="13">
    <source>
        <dbReference type="EMBL" id="ODV66221.1"/>
    </source>
</evidence>
<protein>
    <submittedName>
        <fullName evidence="13">ATPase, P-type, K/Mg/Cd/Cu/Zn/Na/Ca/Na/H-transporter</fullName>
    </submittedName>
</protein>
<dbReference type="OrthoDB" id="48943at2759"/>
<comment type="similarity">
    <text evidence="2">Belongs to the cation transport ATPase (P-type) (TC 3.A.3) family. Type V subfamily.</text>
</comment>
<dbReference type="GO" id="GO:1990816">
    <property type="term" value="C:vacuole-mitochondrion membrane contact site"/>
    <property type="evidence" value="ECO:0007669"/>
    <property type="project" value="EnsemblFungi"/>
</dbReference>
<evidence type="ECO:0000313" key="14">
    <source>
        <dbReference type="Proteomes" id="UP000095085"/>
    </source>
</evidence>
<evidence type="ECO:0000256" key="1">
    <source>
        <dbReference type="ARBA" id="ARBA00004141"/>
    </source>
</evidence>
<dbReference type="Gene3D" id="3.40.50.1000">
    <property type="entry name" value="HAD superfamily/HAD-like"/>
    <property type="match status" value="2"/>
</dbReference>
<dbReference type="PROSITE" id="PS00154">
    <property type="entry name" value="ATPASE_E1_E2"/>
    <property type="match status" value="1"/>
</dbReference>
<dbReference type="PANTHER" id="PTHR45630">
    <property type="entry name" value="CATION-TRANSPORTING ATPASE-RELATED"/>
    <property type="match status" value="1"/>
</dbReference>
<dbReference type="GO" id="GO:0006882">
    <property type="term" value="P:intracellular zinc ion homeostasis"/>
    <property type="evidence" value="ECO:0007669"/>
    <property type="project" value="EnsemblFungi"/>
</dbReference>
<dbReference type="InterPro" id="IPR036412">
    <property type="entry name" value="HAD-like_sf"/>
</dbReference>
<dbReference type="GO" id="GO:0000329">
    <property type="term" value="C:fungal-type vacuole membrane"/>
    <property type="evidence" value="ECO:0007669"/>
    <property type="project" value="EnsemblFungi"/>
</dbReference>
<gene>
    <name evidence="13" type="ORF">HYPBUDRAFT_153676</name>
</gene>
<name>A0A1E4RG78_9ASCO</name>
<dbReference type="InterPro" id="IPR023298">
    <property type="entry name" value="ATPase_P-typ_TM_dom_sf"/>
</dbReference>
<dbReference type="NCBIfam" id="TIGR01494">
    <property type="entry name" value="ATPase_P-type"/>
    <property type="match status" value="3"/>
</dbReference>
<feature type="transmembrane region" description="Helical" evidence="12">
    <location>
        <begin position="35"/>
        <end position="55"/>
    </location>
</feature>
<dbReference type="GO" id="GO:0005524">
    <property type="term" value="F:ATP binding"/>
    <property type="evidence" value="ECO:0007669"/>
    <property type="project" value="UniProtKB-KW"/>
</dbReference>
<dbReference type="SFLD" id="SFLDG00002">
    <property type="entry name" value="C1.7:_P-type_atpase_like"/>
    <property type="match status" value="1"/>
</dbReference>
<dbReference type="Gene3D" id="3.40.1110.10">
    <property type="entry name" value="Calcium-transporting ATPase, cytoplasmic domain N"/>
    <property type="match status" value="2"/>
</dbReference>
<dbReference type="FunFam" id="3.40.50.1000:FF:000068">
    <property type="entry name" value="Cation-transporting ATPase"/>
    <property type="match status" value="1"/>
</dbReference>
<dbReference type="GO" id="GO:0019829">
    <property type="term" value="F:ATPase-coupled monoatomic cation transmembrane transporter activity"/>
    <property type="evidence" value="ECO:0007669"/>
    <property type="project" value="TreeGrafter"/>
</dbReference>
<dbReference type="NCBIfam" id="TIGR01657">
    <property type="entry name" value="P-ATPase-V"/>
    <property type="match status" value="1"/>
</dbReference>
<keyword evidence="11 12" id="KW-0472">Membrane</keyword>
<organism evidence="13 14">
    <name type="scientific">Hyphopichia burtonii NRRL Y-1933</name>
    <dbReference type="NCBI Taxonomy" id="984485"/>
    <lineage>
        <taxon>Eukaryota</taxon>
        <taxon>Fungi</taxon>
        <taxon>Dikarya</taxon>
        <taxon>Ascomycota</taxon>
        <taxon>Saccharomycotina</taxon>
        <taxon>Pichiomycetes</taxon>
        <taxon>Debaryomycetaceae</taxon>
        <taxon>Hyphopichia</taxon>
    </lineage>
</organism>
<feature type="transmembrane region" description="Helical" evidence="12">
    <location>
        <begin position="583"/>
        <end position="600"/>
    </location>
</feature>
<dbReference type="GO" id="GO:0006874">
    <property type="term" value="P:intracellular calcium ion homeostasis"/>
    <property type="evidence" value="ECO:0007669"/>
    <property type="project" value="TreeGrafter"/>
</dbReference>
<keyword evidence="8" id="KW-0460">Magnesium</keyword>
<dbReference type="EMBL" id="KV454543">
    <property type="protein sequence ID" value="ODV66221.1"/>
    <property type="molecule type" value="Genomic_DNA"/>
</dbReference>
<evidence type="ECO:0000256" key="6">
    <source>
        <dbReference type="ARBA" id="ARBA00022741"/>
    </source>
</evidence>
<dbReference type="SFLD" id="SFLDS00003">
    <property type="entry name" value="Haloacid_Dehalogenase"/>
    <property type="match status" value="1"/>
</dbReference>
<keyword evidence="6" id="KW-0547">Nucleotide-binding</keyword>
<feature type="transmembrane region" description="Helical" evidence="12">
    <location>
        <begin position="620"/>
        <end position="642"/>
    </location>
</feature>